<comment type="caution">
    <text evidence="4">The sequence shown here is derived from an EMBL/GenBank/DDBJ whole genome shotgun (WGS) entry which is preliminary data.</text>
</comment>
<keyword evidence="1" id="KW-0328">Glycosyltransferase</keyword>
<name>X0YBJ1_9ZZZZ</name>
<dbReference type="Pfam" id="PF00534">
    <property type="entry name" value="Glycos_transf_1"/>
    <property type="match status" value="1"/>
</dbReference>
<dbReference type="AlphaFoldDB" id="X0YBJ1"/>
<keyword evidence="2" id="KW-0808">Transferase</keyword>
<accession>X0YBJ1</accession>
<feature type="non-terminal residue" evidence="4">
    <location>
        <position position="1"/>
    </location>
</feature>
<evidence type="ECO:0000313" key="4">
    <source>
        <dbReference type="EMBL" id="GAG53204.1"/>
    </source>
</evidence>
<dbReference type="SUPFAM" id="SSF53756">
    <property type="entry name" value="UDP-Glycosyltransferase/glycogen phosphorylase"/>
    <property type="match status" value="1"/>
</dbReference>
<gene>
    <name evidence="4" type="ORF">S01H1_76161</name>
</gene>
<proteinExistence type="predicted"/>
<dbReference type="GO" id="GO:0016757">
    <property type="term" value="F:glycosyltransferase activity"/>
    <property type="evidence" value="ECO:0007669"/>
    <property type="project" value="UniProtKB-KW"/>
</dbReference>
<feature type="domain" description="Glycosyl transferase family 1" evidence="3">
    <location>
        <begin position="40"/>
        <end position="199"/>
    </location>
</feature>
<organism evidence="4">
    <name type="scientific">marine sediment metagenome</name>
    <dbReference type="NCBI Taxonomy" id="412755"/>
    <lineage>
        <taxon>unclassified sequences</taxon>
        <taxon>metagenomes</taxon>
        <taxon>ecological metagenomes</taxon>
    </lineage>
</organism>
<dbReference type="InterPro" id="IPR001296">
    <property type="entry name" value="Glyco_trans_1"/>
</dbReference>
<evidence type="ECO:0000256" key="1">
    <source>
        <dbReference type="ARBA" id="ARBA00022676"/>
    </source>
</evidence>
<dbReference type="Gene3D" id="3.40.50.2000">
    <property type="entry name" value="Glycogen Phosphorylase B"/>
    <property type="match status" value="1"/>
</dbReference>
<dbReference type="EMBL" id="BARS01051095">
    <property type="protein sequence ID" value="GAG53204.1"/>
    <property type="molecule type" value="Genomic_DNA"/>
</dbReference>
<evidence type="ECO:0000256" key="2">
    <source>
        <dbReference type="ARBA" id="ARBA00022679"/>
    </source>
</evidence>
<evidence type="ECO:0000259" key="3">
    <source>
        <dbReference type="Pfam" id="PF00534"/>
    </source>
</evidence>
<sequence>VDEIIVAEDKYADYFNSITDKKLTTILNCKQLISKKYISPDNEDFTLLYIGNLIAKRFLIELTEVIKELANVKCIIGGIGKTGYVEKLKRKCDETNNVRFIGKVPVNQVIPMTKKSNVVVCMINPRAYNNKIATANKQFEAMVCGRPIICTKETRSGEITEREKCGLIADYTKEALCEAIIKLRDSPDLCEKLGRNALKAAINKYNWEIEERKLLILYEKIKATI</sequence>
<dbReference type="PANTHER" id="PTHR12526:SF629">
    <property type="entry name" value="TEICHURONIC ACID BIOSYNTHESIS GLYCOSYLTRANSFERASE TUAH-RELATED"/>
    <property type="match status" value="1"/>
</dbReference>
<reference evidence="4" key="1">
    <citation type="journal article" date="2014" name="Front. Microbiol.">
        <title>High frequency of phylogenetically diverse reductive dehalogenase-homologous genes in deep subseafloor sedimentary metagenomes.</title>
        <authorList>
            <person name="Kawai M."/>
            <person name="Futagami T."/>
            <person name="Toyoda A."/>
            <person name="Takaki Y."/>
            <person name="Nishi S."/>
            <person name="Hori S."/>
            <person name="Arai W."/>
            <person name="Tsubouchi T."/>
            <person name="Morono Y."/>
            <person name="Uchiyama I."/>
            <person name="Ito T."/>
            <person name="Fujiyama A."/>
            <person name="Inagaki F."/>
            <person name="Takami H."/>
        </authorList>
    </citation>
    <scope>NUCLEOTIDE SEQUENCE</scope>
    <source>
        <strain evidence="4">Expedition CK06-06</strain>
    </source>
</reference>
<protein>
    <recommendedName>
        <fullName evidence="3">Glycosyl transferase family 1 domain-containing protein</fullName>
    </recommendedName>
</protein>
<dbReference type="PANTHER" id="PTHR12526">
    <property type="entry name" value="GLYCOSYLTRANSFERASE"/>
    <property type="match status" value="1"/>
</dbReference>